<dbReference type="EMBL" id="CM043790">
    <property type="protein sequence ID" value="KAI4824952.1"/>
    <property type="molecule type" value="Genomic_DNA"/>
</dbReference>
<sequence>CPPPHPVSPAPAVSPIPRCPPSLTRVPPLPSVPRSLTQCPPLPHPPVLPLEGEE</sequence>
<comment type="caution">
    <text evidence="1">The sequence shown here is derived from an EMBL/GenBank/DDBJ whole genome shotgun (WGS) entry which is preliminary data.</text>
</comment>
<organism evidence="1 2">
    <name type="scientific">Chaenocephalus aceratus</name>
    <name type="common">Blackfin icefish</name>
    <name type="synonym">Chaenichthys aceratus</name>
    <dbReference type="NCBI Taxonomy" id="36190"/>
    <lineage>
        <taxon>Eukaryota</taxon>
        <taxon>Metazoa</taxon>
        <taxon>Chordata</taxon>
        <taxon>Craniata</taxon>
        <taxon>Vertebrata</taxon>
        <taxon>Euteleostomi</taxon>
        <taxon>Actinopterygii</taxon>
        <taxon>Neopterygii</taxon>
        <taxon>Teleostei</taxon>
        <taxon>Neoteleostei</taxon>
        <taxon>Acanthomorphata</taxon>
        <taxon>Eupercaria</taxon>
        <taxon>Perciformes</taxon>
        <taxon>Notothenioidei</taxon>
        <taxon>Channichthyidae</taxon>
        <taxon>Chaenocephalus</taxon>
    </lineage>
</organism>
<proteinExistence type="predicted"/>
<feature type="non-terminal residue" evidence="1">
    <location>
        <position position="1"/>
    </location>
</feature>
<accession>A0ACB9XED1</accession>
<keyword evidence="2" id="KW-1185">Reference proteome</keyword>
<reference evidence="1" key="1">
    <citation type="submission" date="2022-05" db="EMBL/GenBank/DDBJ databases">
        <title>Chromosome-level genome of Chaenocephalus aceratus.</title>
        <authorList>
            <person name="Park H."/>
        </authorList>
    </citation>
    <scope>NUCLEOTIDE SEQUENCE</scope>
    <source>
        <strain evidence="1">KU_202001</strain>
    </source>
</reference>
<name>A0ACB9XED1_CHAAC</name>
<evidence type="ECO:0000313" key="1">
    <source>
        <dbReference type="EMBL" id="KAI4824952.1"/>
    </source>
</evidence>
<feature type="non-terminal residue" evidence="1">
    <location>
        <position position="54"/>
    </location>
</feature>
<protein>
    <submittedName>
        <fullName evidence="1">Uncharacterized protein</fullName>
    </submittedName>
</protein>
<evidence type="ECO:0000313" key="2">
    <source>
        <dbReference type="Proteomes" id="UP001057452"/>
    </source>
</evidence>
<dbReference type="Proteomes" id="UP001057452">
    <property type="component" value="Chromosome 6"/>
</dbReference>
<gene>
    <name evidence="1" type="ORF">KUCAC02_020663</name>
</gene>